<dbReference type="GO" id="GO:0034456">
    <property type="term" value="C:UTP-C complex"/>
    <property type="evidence" value="ECO:0007669"/>
    <property type="project" value="TreeGrafter"/>
</dbReference>
<evidence type="ECO:0000256" key="3">
    <source>
        <dbReference type="SAM" id="SignalP"/>
    </source>
</evidence>
<dbReference type="CDD" id="cd12951">
    <property type="entry name" value="RRP7_Rrp7A"/>
    <property type="match status" value="1"/>
</dbReference>
<dbReference type="GO" id="GO:0000028">
    <property type="term" value="P:ribosomal small subunit assembly"/>
    <property type="evidence" value="ECO:0007669"/>
    <property type="project" value="TreeGrafter"/>
</dbReference>
<evidence type="ECO:0000313" key="6">
    <source>
        <dbReference type="Proteomes" id="UP001487740"/>
    </source>
</evidence>
<keyword evidence="6" id="KW-1185">Reference proteome</keyword>
<dbReference type="EMBL" id="JARAKH010000014">
    <property type="protein sequence ID" value="KAK8397448.1"/>
    <property type="molecule type" value="Genomic_DNA"/>
</dbReference>
<feature type="domain" description="Ribosomal RNA-processing protein 7 C-terminal" evidence="4">
    <location>
        <begin position="246"/>
        <end position="358"/>
    </location>
</feature>
<evidence type="ECO:0000313" key="5">
    <source>
        <dbReference type="EMBL" id="KAK8397448.1"/>
    </source>
</evidence>
<feature type="compositionally biased region" description="Low complexity" evidence="2">
    <location>
        <begin position="36"/>
        <end position="66"/>
    </location>
</feature>
<protein>
    <recommendedName>
        <fullName evidence="4">Ribosomal RNA-processing protein 7 C-terminal domain-containing protein</fullName>
    </recommendedName>
</protein>
<dbReference type="InterPro" id="IPR040446">
    <property type="entry name" value="RRP7"/>
</dbReference>
<dbReference type="SUPFAM" id="SSF54928">
    <property type="entry name" value="RNA-binding domain, RBD"/>
    <property type="match status" value="1"/>
</dbReference>
<dbReference type="InterPro" id="IPR012677">
    <property type="entry name" value="Nucleotide-bd_a/b_plait_sf"/>
</dbReference>
<feature type="compositionally biased region" description="Basic and acidic residues" evidence="2">
    <location>
        <begin position="74"/>
        <end position="85"/>
    </location>
</feature>
<dbReference type="GO" id="GO:0032545">
    <property type="term" value="C:CURI complex"/>
    <property type="evidence" value="ECO:0007669"/>
    <property type="project" value="TreeGrafter"/>
</dbReference>
<dbReference type="CDD" id="cd12294">
    <property type="entry name" value="RRM_Rrp7A"/>
    <property type="match status" value="1"/>
</dbReference>
<comment type="caution">
    <text evidence="5">The sequence shown here is derived from an EMBL/GenBank/DDBJ whole genome shotgun (WGS) entry which is preliminary data.</text>
</comment>
<name>A0AAW0UDN7_SCYPA</name>
<evidence type="ECO:0000256" key="1">
    <source>
        <dbReference type="ARBA" id="ARBA00006110"/>
    </source>
</evidence>
<comment type="similarity">
    <text evidence="1">Belongs to the RRP7 family.</text>
</comment>
<dbReference type="InterPro" id="IPR034890">
    <property type="entry name" value="Rrp7A_RRM"/>
</dbReference>
<dbReference type="GO" id="GO:0006364">
    <property type="term" value="P:rRNA processing"/>
    <property type="evidence" value="ECO:0007669"/>
    <property type="project" value="TreeGrafter"/>
</dbReference>
<dbReference type="Gene3D" id="3.30.70.330">
    <property type="match status" value="1"/>
</dbReference>
<dbReference type="Gene3D" id="6.10.250.1770">
    <property type="match status" value="1"/>
</dbReference>
<sequence length="358" mass="40885">MIFVLSFLVHARTCLLVPATRRLGGAHHVMYSSRQLTTSGTPAPSSSPKGPALKRGLSRGAAWPSSPGGGAASRRKELDHVDENVNKPQTPLVNIMDRPDKVLGFKVVVLKFSKESKTGHQLLWKQHSVRTHSDAKPVNRTLFVVNVPPYCDKRALTHLFSQYGKVRQVHLHKRPTSAPAMRPRYPHFSRPAPVLGFKVAYVVFTQTSALKKVLALPAGTELTLSTEERPVLTGIRKWQRQYNAGFVKRDRLAEEVKKVMRDYDAKKERERTAGQQEPDSEGWVTVISDKKKKPHLEKVDELKKKKGSKKKKQQQLVNFYSFQQRQAKMNHLAELRKKFEEDKKRIAQMRNSRKFRPY</sequence>
<evidence type="ECO:0000256" key="2">
    <source>
        <dbReference type="SAM" id="MobiDB-lite"/>
    </source>
</evidence>
<dbReference type="Proteomes" id="UP001487740">
    <property type="component" value="Unassembled WGS sequence"/>
</dbReference>
<keyword evidence="3" id="KW-0732">Signal</keyword>
<proteinExistence type="inferred from homology"/>
<evidence type="ECO:0000259" key="4">
    <source>
        <dbReference type="Pfam" id="PF12923"/>
    </source>
</evidence>
<accession>A0AAW0UDN7</accession>
<feature type="signal peptide" evidence="3">
    <location>
        <begin position="1"/>
        <end position="16"/>
    </location>
</feature>
<dbReference type="GO" id="GO:0003676">
    <property type="term" value="F:nucleic acid binding"/>
    <property type="evidence" value="ECO:0007669"/>
    <property type="project" value="InterPro"/>
</dbReference>
<reference evidence="5 6" key="1">
    <citation type="submission" date="2023-03" db="EMBL/GenBank/DDBJ databases">
        <title>High-quality genome of Scylla paramamosain provides insights in environmental adaptation.</title>
        <authorList>
            <person name="Zhang L."/>
        </authorList>
    </citation>
    <scope>NUCLEOTIDE SEQUENCE [LARGE SCALE GENOMIC DNA]</scope>
    <source>
        <strain evidence="5">LZ_2023a</strain>
        <tissue evidence="5">Muscle</tissue>
    </source>
</reference>
<dbReference type="Pfam" id="PF12923">
    <property type="entry name" value="RRP7"/>
    <property type="match status" value="1"/>
</dbReference>
<dbReference type="InterPro" id="IPR035979">
    <property type="entry name" value="RBD_domain_sf"/>
</dbReference>
<dbReference type="PANTHER" id="PTHR13191">
    <property type="entry name" value="RIBOSOMAL RNA PROCESSING PROTEIN 7-RELATED"/>
    <property type="match status" value="1"/>
</dbReference>
<feature type="region of interest" description="Disordered" evidence="2">
    <location>
        <begin position="35"/>
        <end position="85"/>
    </location>
</feature>
<organism evidence="5 6">
    <name type="scientific">Scylla paramamosain</name>
    <name type="common">Mud crab</name>
    <dbReference type="NCBI Taxonomy" id="85552"/>
    <lineage>
        <taxon>Eukaryota</taxon>
        <taxon>Metazoa</taxon>
        <taxon>Ecdysozoa</taxon>
        <taxon>Arthropoda</taxon>
        <taxon>Crustacea</taxon>
        <taxon>Multicrustacea</taxon>
        <taxon>Malacostraca</taxon>
        <taxon>Eumalacostraca</taxon>
        <taxon>Eucarida</taxon>
        <taxon>Decapoda</taxon>
        <taxon>Pleocyemata</taxon>
        <taxon>Brachyura</taxon>
        <taxon>Eubrachyura</taxon>
        <taxon>Portunoidea</taxon>
        <taxon>Portunidae</taxon>
        <taxon>Portuninae</taxon>
        <taxon>Scylla</taxon>
    </lineage>
</organism>
<gene>
    <name evidence="5" type="ORF">O3P69_004891</name>
</gene>
<dbReference type="InterPro" id="IPR024326">
    <property type="entry name" value="RRP7_C"/>
</dbReference>
<dbReference type="PANTHER" id="PTHR13191:SF0">
    <property type="entry name" value="RIBOSOMAL RNA-PROCESSING PROTEIN 7 HOMOLOG A-RELATED"/>
    <property type="match status" value="1"/>
</dbReference>
<dbReference type="AlphaFoldDB" id="A0AAW0UDN7"/>
<feature type="chain" id="PRO_5043810726" description="Ribosomal RNA-processing protein 7 C-terminal domain-containing protein" evidence="3">
    <location>
        <begin position="17"/>
        <end position="358"/>
    </location>
</feature>